<keyword evidence="7 13" id="KW-0067">ATP-binding</keyword>
<dbReference type="PROSITE" id="PS51192">
    <property type="entry name" value="HELICASE_ATP_BIND_1"/>
    <property type="match status" value="1"/>
</dbReference>
<dbReference type="CDD" id="cd18794">
    <property type="entry name" value="SF2_C_RecQ"/>
    <property type="match status" value="1"/>
</dbReference>
<dbReference type="FunFam" id="3.40.50.300:FF:001421">
    <property type="entry name" value="ATP-dependent DNA helicase"/>
    <property type="match status" value="1"/>
</dbReference>
<evidence type="ECO:0000259" key="15">
    <source>
        <dbReference type="PROSITE" id="PS51192"/>
    </source>
</evidence>
<protein>
    <recommendedName>
        <fullName evidence="13">ATP-dependent DNA helicase</fullName>
        <ecNumber evidence="13">5.6.2.4</ecNumber>
    </recommendedName>
</protein>
<gene>
    <name evidence="18" type="primary">LOC111023253</name>
</gene>
<comment type="catalytic activity">
    <reaction evidence="11 13">
        <text>Couples ATP hydrolysis with the unwinding of duplex DNA by translocating in the 3'-5' direction.</text>
        <dbReference type="EC" id="5.6.2.4"/>
    </reaction>
</comment>
<comment type="subcellular location">
    <subcellularLocation>
        <location evidence="1 13">Nucleus</location>
    </subcellularLocation>
</comment>
<dbReference type="GO" id="GO:0046872">
    <property type="term" value="F:metal ion binding"/>
    <property type="evidence" value="ECO:0007669"/>
    <property type="project" value="UniProtKB-KW"/>
</dbReference>
<reference evidence="18" key="1">
    <citation type="submission" date="2025-08" db="UniProtKB">
        <authorList>
            <consortium name="RefSeq"/>
        </authorList>
    </citation>
    <scope>IDENTIFICATION</scope>
    <source>
        <strain evidence="18">OHB3-1</strain>
    </source>
</reference>
<dbReference type="InterPro" id="IPR004589">
    <property type="entry name" value="DNA_helicase_ATP-dep_RecQ"/>
</dbReference>
<dbReference type="GeneID" id="111023253"/>
<dbReference type="Pfam" id="PF16124">
    <property type="entry name" value="RecQ_Zn_bind"/>
    <property type="match status" value="1"/>
</dbReference>
<dbReference type="InterPro" id="IPR032284">
    <property type="entry name" value="RecQ_Zn-bd"/>
</dbReference>
<dbReference type="SMART" id="SM00490">
    <property type="entry name" value="HELICc"/>
    <property type="match status" value="1"/>
</dbReference>
<evidence type="ECO:0000256" key="12">
    <source>
        <dbReference type="ARBA" id="ARBA00049360"/>
    </source>
</evidence>
<dbReference type="InterPro" id="IPR027417">
    <property type="entry name" value="P-loop_NTPase"/>
</dbReference>
<dbReference type="PROSITE" id="PS00690">
    <property type="entry name" value="DEAH_ATP_HELICASE"/>
    <property type="match status" value="1"/>
</dbReference>
<evidence type="ECO:0000256" key="11">
    <source>
        <dbReference type="ARBA" id="ARBA00034617"/>
    </source>
</evidence>
<dbReference type="GO" id="GO:0009378">
    <property type="term" value="F:four-way junction helicase activity"/>
    <property type="evidence" value="ECO:0007669"/>
    <property type="project" value="TreeGrafter"/>
</dbReference>
<keyword evidence="17" id="KW-1185">Reference proteome</keyword>
<evidence type="ECO:0000256" key="9">
    <source>
        <dbReference type="ARBA" id="ARBA00023235"/>
    </source>
</evidence>
<keyword evidence="10 13" id="KW-0539">Nucleus</keyword>
<evidence type="ECO:0000256" key="1">
    <source>
        <dbReference type="ARBA" id="ARBA00004123"/>
    </source>
</evidence>
<dbReference type="SUPFAM" id="SSF52540">
    <property type="entry name" value="P-loop containing nucleoside triphosphate hydrolases"/>
    <property type="match status" value="1"/>
</dbReference>
<evidence type="ECO:0000256" key="3">
    <source>
        <dbReference type="ARBA" id="ARBA00022723"/>
    </source>
</evidence>
<dbReference type="InterPro" id="IPR011545">
    <property type="entry name" value="DEAD/DEAH_box_helicase_dom"/>
</dbReference>
<evidence type="ECO:0000256" key="13">
    <source>
        <dbReference type="RuleBase" id="RU364117"/>
    </source>
</evidence>
<dbReference type="PROSITE" id="PS51194">
    <property type="entry name" value="HELICASE_CTER"/>
    <property type="match status" value="1"/>
</dbReference>
<evidence type="ECO:0000313" key="17">
    <source>
        <dbReference type="Proteomes" id="UP000504603"/>
    </source>
</evidence>
<dbReference type="AlphaFoldDB" id="A0A6J1DRT1"/>
<dbReference type="EC" id="5.6.2.4" evidence="13"/>
<keyword evidence="4 13" id="KW-0547">Nucleotide-binding</keyword>
<dbReference type="RefSeq" id="XP_022156332.1">
    <property type="nucleotide sequence ID" value="XM_022300640.1"/>
</dbReference>
<dbReference type="GO" id="GO:0043138">
    <property type="term" value="F:3'-5' DNA helicase activity"/>
    <property type="evidence" value="ECO:0007669"/>
    <property type="project" value="UniProtKB-EC"/>
</dbReference>
<dbReference type="Pfam" id="PF00270">
    <property type="entry name" value="DEAD"/>
    <property type="match status" value="1"/>
</dbReference>
<feature type="domain" description="Helicase C-terminal" evidence="16">
    <location>
        <begin position="432"/>
        <end position="582"/>
    </location>
</feature>
<evidence type="ECO:0000256" key="4">
    <source>
        <dbReference type="ARBA" id="ARBA00022741"/>
    </source>
</evidence>
<dbReference type="GO" id="GO:0005524">
    <property type="term" value="F:ATP binding"/>
    <property type="evidence" value="ECO:0007669"/>
    <property type="project" value="UniProtKB-KW"/>
</dbReference>
<sequence>MGGHDLELERVRLLSLAAEFGFDEESAKACLDRIINLYGDDGQEFVSVEHCGDDFLVALAESAQDNEEWDDLQAMESEACGALDIIFDENIQKKDGVHNFHDRKGTINIIEDTSETEGKPNLVNIDSSSESDDVDFIASKKRNLDSAISYCSDQAISILTSSKYSSRSRDCKSSTGRGSVSSGSVERQSSGTSKDGHKTLSYEELQTLDDFELANVVIFGNKRFRPLQHEACKAAVSRQDCFVLMPTGGGKSLCYQLPATIQPGVTVVVSPLLSLIQDQIITLNLKFGIPSTFLNSQQTTSQAAAVLQELRKDKPSCKLLYVTPERIANQSFLEILRFLYLKRQLAGFVVDEAHCVSQWGHDFRPDYRSLGCLKQNFPDVPVMALTATATQSVREDVLKALRIPHALILERSFDRPNLKYEVVCKTKEPLMQLGQLITDRFKNYCGIVYCLSKSECVEVSDSLDKKFKIKTAYYHAGLAARQRVMVQKKWHVGDIQIVCATIAFGMGIDKPDVRFVIHNTMSKSIESYYQESGRAGRDDCPASCIVLYQKKDFSRVVCMLRNGKGFKSENFKLSMSQAKKMQQFCELKDECRRQMLLQHFGESFDRKACKYGSNPCDNCLKKSS</sequence>
<keyword evidence="3" id="KW-0479">Metal-binding</keyword>
<dbReference type="GO" id="GO:0003677">
    <property type="term" value="F:DNA binding"/>
    <property type="evidence" value="ECO:0007669"/>
    <property type="project" value="UniProtKB-KW"/>
</dbReference>
<evidence type="ECO:0000256" key="6">
    <source>
        <dbReference type="ARBA" id="ARBA00022806"/>
    </source>
</evidence>
<keyword evidence="9" id="KW-0413">Isomerase</keyword>
<comment type="catalytic activity">
    <reaction evidence="12 13">
        <text>ATP + H2O = ADP + phosphate + H(+)</text>
        <dbReference type="Rhea" id="RHEA:13065"/>
        <dbReference type="ChEBI" id="CHEBI:15377"/>
        <dbReference type="ChEBI" id="CHEBI:15378"/>
        <dbReference type="ChEBI" id="CHEBI:30616"/>
        <dbReference type="ChEBI" id="CHEBI:43474"/>
        <dbReference type="ChEBI" id="CHEBI:456216"/>
    </reaction>
</comment>
<organism evidence="17 18">
    <name type="scientific">Momordica charantia</name>
    <name type="common">Bitter gourd</name>
    <name type="synonym">Balsam pear</name>
    <dbReference type="NCBI Taxonomy" id="3673"/>
    <lineage>
        <taxon>Eukaryota</taxon>
        <taxon>Viridiplantae</taxon>
        <taxon>Streptophyta</taxon>
        <taxon>Embryophyta</taxon>
        <taxon>Tracheophyta</taxon>
        <taxon>Spermatophyta</taxon>
        <taxon>Magnoliopsida</taxon>
        <taxon>eudicotyledons</taxon>
        <taxon>Gunneridae</taxon>
        <taxon>Pentapetalae</taxon>
        <taxon>rosids</taxon>
        <taxon>fabids</taxon>
        <taxon>Cucurbitales</taxon>
        <taxon>Cucurbitaceae</taxon>
        <taxon>Momordiceae</taxon>
        <taxon>Momordica</taxon>
    </lineage>
</organism>
<feature type="domain" description="Helicase ATP-binding" evidence="15">
    <location>
        <begin position="232"/>
        <end position="407"/>
    </location>
</feature>
<evidence type="ECO:0000256" key="14">
    <source>
        <dbReference type="SAM" id="MobiDB-lite"/>
    </source>
</evidence>
<dbReference type="Pfam" id="PF00271">
    <property type="entry name" value="Helicase_C"/>
    <property type="match status" value="1"/>
</dbReference>
<evidence type="ECO:0000313" key="18">
    <source>
        <dbReference type="RefSeq" id="XP_022156332.1"/>
    </source>
</evidence>
<dbReference type="OrthoDB" id="10261556at2759"/>
<evidence type="ECO:0000256" key="5">
    <source>
        <dbReference type="ARBA" id="ARBA00022801"/>
    </source>
</evidence>
<dbReference type="InterPro" id="IPR001650">
    <property type="entry name" value="Helicase_C-like"/>
</dbReference>
<keyword evidence="8" id="KW-0238">DNA-binding</keyword>
<dbReference type="InterPro" id="IPR002464">
    <property type="entry name" value="DNA/RNA_helicase_DEAH_CS"/>
</dbReference>
<dbReference type="GO" id="GO:0005694">
    <property type="term" value="C:chromosome"/>
    <property type="evidence" value="ECO:0007669"/>
    <property type="project" value="TreeGrafter"/>
</dbReference>
<feature type="region of interest" description="Disordered" evidence="14">
    <location>
        <begin position="166"/>
        <end position="198"/>
    </location>
</feature>
<evidence type="ECO:0000256" key="7">
    <source>
        <dbReference type="ARBA" id="ARBA00022840"/>
    </source>
</evidence>
<proteinExistence type="inferred from homology"/>
<dbReference type="GO" id="GO:0005634">
    <property type="term" value="C:nucleus"/>
    <property type="evidence" value="ECO:0007669"/>
    <property type="project" value="UniProtKB-SubCell"/>
</dbReference>
<dbReference type="CDD" id="cd17920">
    <property type="entry name" value="DEXHc_RecQ"/>
    <property type="match status" value="1"/>
</dbReference>
<dbReference type="NCBIfam" id="TIGR00614">
    <property type="entry name" value="recQ_fam"/>
    <property type="match status" value="1"/>
</dbReference>
<evidence type="ECO:0000256" key="8">
    <source>
        <dbReference type="ARBA" id="ARBA00023125"/>
    </source>
</evidence>
<dbReference type="Gene3D" id="3.40.50.300">
    <property type="entry name" value="P-loop containing nucleotide triphosphate hydrolases"/>
    <property type="match status" value="2"/>
</dbReference>
<comment type="similarity">
    <text evidence="2 13">Belongs to the helicase family. RecQ subfamily.</text>
</comment>
<evidence type="ECO:0000256" key="10">
    <source>
        <dbReference type="ARBA" id="ARBA00023242"/>
    </source>
</evidence>
<keyword evidence="5 13" id="KW-0378">Hydrolase</keyword>
<dbReference type="SMART" id="SM00487">
    <property type="entry name" value="DEXDc"/>
    <property type="match status" value="1"/>
</dbReference>
<dbReference type="PANTHER" id="PTHR13710">
    <property type="entry name" value="DNA HELICASE RECQ FAMILY MEMBER"/>
    <property type="match status" value="1"/>
</dbReference>
<dbReference type="GO" id="GO:0000724">
    <property type="term" value="P:double-strand break repair via homologous recombination"/>
    <property type="evidence" value="ECO:0007669"/>
    <property type="project" value="TreeGrafter"/>
</dbReference>
<dbReference type="KEGG" id="mcha:111023253"/>
<dbReference type="PANTHER" id="PTHR13710:SF153">
    <property type="entry name" value="RECQ-LIKE DNA HELICASE BLM"/>
    <property type="match status" value="1"/>
</dbReference>
<dbReference type="GO" id="GO:0016787">
    <property type="term" value="F:hydrolase activity"/>
    <property type="evidence" value="ECO:0007669"/>
    <property type="project" value="UniProtKB-KW"/>
</dbReference>
<accession>A0A6J1DRT1</accession>
<feature type="compositionally biased region" description="Low complexity" evidence="14">
    <location>
        <begin position="173"/>
        <end position="193"/>
    </location>
</feature>
<dbReference type="Proteomes" id="UP000504603">
    <property type="component" value="Unplaced"/>
</dbReference>
<dbReference type="GO" id="GO:0005737">
    <property type="term" value="C:cytoplasm"/>
    <property type="evidence" value="ECO:0007669"/>
    <property type="project" value="TreeGrafter"/>
</dbReference>
<keyword evidence="6 13" id="KW-0347">Helicase</keyword>
<dbReference type="InterPro" id="IPR014001">
    <property type="entry name" value="Helicase_ATP-bd"/>
</dbReference>
<evidence type="ECO:0000259" key="16">
    <source>
        <dbReference type="PROSITE" id="PS51194"/>
    </source>
</evidence>
<name>A0A6J1DRT1_MOMCH</name>
<evidence type="ECO:0000256" key="2">
    <source>
        <dbReference type="ARBA" id="ARBA00005446"/>
    </source>
</evidence>
<dbReference type="FunFam" id="3.40.50.300:FF:000444">
    <property type="entry name" value="ATP-dependent DNA helicase"/>
    <property type="match status" value="1"/>
</dbReference>